<sequence length="249" mass="28733">MNKGIKGVVAGIGIMLTFDVLTLMLRREIGFVPIGLIIFILMYLIVRLIGYTREDVGLAGPFDWKLHVALPIAFVFLNFTWILPFGVGIKRLHPLIYIAGLIKYLIFVALYEELLFRGIIQRGFELWKGPKAAVILTAIIFGLSHIASRFTFELTFINFWRIYNPLLFGFVWSIYRWKFRRIEGLILAHGLGDFIDRILTLERSEWLLNTTAGHIYMVVAYTLVQLVTFYTYLKLGKKYSLTEDNNALV</sequence>
<dbReference type="OrthoDB" id="137554at2157"/>
<proteinExistence type="predicted"/>
<keyword evidence="1" id="KW-1133">Transmembrane helix</keyword>
<dbReference type="GeneID" id="24907719"/>
<evidence type="ECO:0000256" key="1">
    <source>
        <dbReference type="SAM" id="Phobius"/>
    </source>
</evidence>
<feature type="transmembrane region" description="Helical" evidence="1">
    <location>
        <begin position="213"/>
        <end position="233"/>
    </location>
</feature>
<organism evidence="3 4">
    <name type="scientific">Thermococcus paralvinellae</name>
    <dbReference type="NCBI Taxonomy" id="582419"/>
    <lineage>
        <taxon>Archaea</taxon>
        <taxon>Methanobacteriati</taxon>
        <taxon>Methanobacteriota</taxon>
        <taxon>Thermococci</taxon>
        <taxon>Thermococcales</taxon>
        <taxon>Thermococcaceae</taxon>
        <taxon>Thermococcus</taxon>
    </lineage>
</organism>
<keyword evidence="1" id="KW-0812">Transmembrane</keyword>
<dbReference type="Pfam" id="PF02517">
    <property type="entry name" value="Rce1-like"/>
    <property type="match status" value="1"/>
</dbReference>
<dbReference type="HOGENOM" id="CLU_1302672_0_0_2"/>
<dbReference type="KEGG" id="ths:TES1_1282"/>
<evidence type="ECO:0000313" key="3">
    <source>
        <dbReference type="EMBL" id="AHF80662.1"/>
    </source>
</evidence>
<protein>
    <recommendedName>
        <fullName evidence="2">CAAX prenyl protease 2/Lysostaphin resistance protein A-like domain-containing protein</fullName>
    </recommendedName>
</protein>
<gene>
    <name evidence="3" type="ORF">TES1_1282</name>
</gene>
<name>W0I7D9_9EURY</name>
<dbReference type="RefSeq" id="WP_051408194.1">
    <property type="nucleotide sequence ID" value="NZ_CP006965.1"/>
</dbReference>
<dbReference type="EMBL" id="CP006965">
    <property type="protein sequence ID" value="AHF80662.1"/>
    <property type="molecule type" value="Genomic_DNA"/>
</dbReference>
<accession>W0I7D9</accession>
<dbReference type="STRING" id="582419.TES1_1282"/>
<feature type="transmembrane region" description="Helical" evidence="1">
    <location>
        <begin position="62"/>
        <end position="83"/>
    </location>
</feature>
<feature type="transmembrane region" description="Helical" evidence="1">
    <location>
        <begin position="158"/>
        <end position="175"/>
    </location>
</feature>
<dbReference type="GO" id="GO:0080120">
    <property type="term" value="P:CAAX-box protein maturation"/>
    <property type="evidence" value="ECO:0007669"/>
    <property type="project" value="UniProtKB-ARBA"/>
</dbReference>
<evidence type="ECO:0000259" key="2">
    <source>
        <dbReference type="Pfam" id="PF02517"/>
    </source>
</evidence>
<dbReference type="Proteomes" id="UP000019027">
    <property type="component" value="Chromosome"/>
</dbReference>
<feature type="transmembrane region" description="Helical" evidence="1">
    <location>
        <begin position="132"/>
        <end position="152"/>
    </location>
</feature>
<dbReference type="InterPro" id="IPR003675">
    <property type="entry name" value="Rce1/LyrA-like_dom"/>
</dbReference>
<feature type="transmembrane region" description="Helical" evidence="1">
    <location>
        <begin position="31"/>
        <end position="50"/>
    </location>
</feature>
<dbReference type="AlphaFoldDB" id="W0I7D9"/>
<feature type="domain" description="CAAX prenyl protease 2/Lysostaphin resistance protein A-like" evidence="2">
    <location>
        <begin position="98"/>
        <end position="194"/>
    </location>
</feature>
<feature type="transmembrane region" description="Helical" evidence="1">
    <location>
        <begin position="95"/>
        <end position="111"/>
    </location>
</feature>
<keyword evidence="1" id="KW-0472">Membrane</keyword>
<keyword evidence="4" id="KW-1185">Reference proteome</keyword>
<dbReference type="GO" id="GO:0004175">
    <property type="term" value="F:endopeptidase activity"/>
    <property type="evidence" value="ECO:0007669"/>
    <property type="project" value="UniProtKB-ARBA"/>
</dbReference>
<reference evidence="3 4" key="1">
    <citation type="journal article" date="2014" name="Int. J. Syst. Evol. Microbiol.">
        <title>Thermococcus paralvinellae sp. nov. and Thermococcus cleftensis sp. nov. of hyperthermophilic heterotrophs from deep-sea hydrothermal vents.</title>
        <authorList>
            <person name="Hensley S.A."/>
            <person name="Jung J.H."/>
            <person name="Park C.S."/>
            <person name="Holden J.F."/>
        </authorList>
    </citation>
    <scope>NUCLEOTIDE SEQUENCE [LARGE SCALE GENOMIC DNA]</scope>
    <source>
        <strain evidence="3 4">ES1</strain>
    </source>
</reference>
<evidence type="ECO:0000313" key="4">
    <source>
        <dbReference type="Proteomes" id="UP000019027"/>
    </source>
</evidence>